<proteinExistence type="predicted"/>
<gene>
    <name evidence="7" type="ORF">R0135_07760</name>
</gene>
<dbReference type="InterPro" id="IPR007016">
    <property type="entry name" value="O-antigen_ligase-rel_domated"/>
</dbReference>
<name>A0ABZ0IAF1_9GAMM</name>
<feature type="transmembrane region" description="Helical" evidence="5">
    <location>
        <begin position="280"/>
        <end position="301"/>
    </location>
</feature>
<feature type="transmembrane region" description="Helical" evidence="5">
    <location>
        <begin position="171"/>
        <end position="189"/>
    </location>
</feature>
<feature type="domain" description="O-antigen ligase-related" evidence="6">
    <location>
        <begin position="256"/>
        <end position="388"/>
    </location>
</feature>
<feature type="transmembrane region" description="Helical" evidence="5">
    <location>
        <begin position="147"/>
        <end position="166"/>
    </location>
</feature>
<feature type="transmembrane region" description="Helical" evidence="5">
    <location>
        <begin position="440"/>
        <end position="456"/>
    </location>
</feature>
<evidence type="ECO:0000256" key="5">
    <source>
        <dbReference type="SAM" id="Phobius"/>
    </source>
</evidence>
<evidence type="ECO:0000313" key="7">
    <source>
        <dbReference type="EMBL" id="WOJ95056.1"/>
    </source>
</evidence>
<dbReference type="EMBL" id="CP136864">
    <property type="protein sequence ID" value="WOJ95056.1"/>
    <property type="molecule type" value="Genomic_DNA"/>
</dbReference>
<keyword evidence="4 5" id="KW-0472">Membrane</keyword>
<dbReference type="PANTHER" id="PTHR37422:SF13">
    <property type="entry name" value="LIPOPOLYSACCHARIDE BIOSYNTHESIS PROTEIN PA4999-RELATED"/>
    <property type="match status" value="1"/>
</dbReference>
<organism evidence="7 8">
    <name type="scientific">Congregibacter variabilis</name>
    <dbReference type="NCBI Taxonomy" id="3081200"/>
    <lineage>
        <taxon>Bacteria</taxon>
        <taxon>Pseudomonadati</taxon>
        <taxon>Pseudomonadota</taxon>
        <taxon>Gammaproteobacteria</taxon>
        <taxon>Cellvibrionales</taxon>
        <taxon>Halieaceae</taxon>
        <taxon>Congregibacter</taxon>
    </lineage>
</organism>
<dbReference type="Pfam" id="PF04932">
    <property type="entry name" value="Wzy_C"/>
    <property type="match status" value="1"/>
</dbReference>
<evidence type="ECO:0000256" key="3">
    <source>
        <dbReference type="ARBA" id="ARBA00022989"/>
    </source>
</evidence>
<evidence type="ECO:0000313" key="8">
    <source>
        <dbReference type="Proteomes" id="UP001626537"/>
    </source>
</evidence>
<feature type="transmembrane region" description="Helical" evidence="5">
    <location>
        <begin position="86"/>
        <end position="103"/>
    </location>
</feature>
<feature type="transmembrane region" description="Helical" evidence="5">
    <location>
        <begin position="372"/>
        <end position="392"/>
    </location>
</feature>
<evidence type="ECO:0000256" key="1">
    <source>
        <dbReference type="ARBA" id="ARBA00004141"/>
    </source>
</evidence>
<feature type="transmembrane region" description="Helical" evidence="5">
    <location>
        <begin position="44"/>
        <end position="66"/>
    </location>
</feature>
<dbReference type="InterPro" id="IPR051533">
    <property type="entry name" value="WaaL-like"/>
</dbReference>
<keyword evidence="3 5" id="KW-1133">Transmembrane helix</keyword>
<feature type="transmembrane region" description="Helical" evidence="5">
    <location>
        <begin position="412"/>
        <end position="433"/>
    </location>
</feature>
<evidence type="ECO:0000256" key="2">
    <source>
        <dbReference type="ARBA" id="ARBA00022692"/>
    </source>
</evidence>
<protein>
    <recommendedName>
        <fullName evidence="6">O-antigen ligase-related domain-containing protein</fullName>
    </recommendedName>
</protein>
<accession>A0ABZ0IAF1</accession>
<comment type="subcellular location">
    <subcellularLocation>
        <location evidence="1">Membrane</location>
        <topology evidence="1">Multi-pass membrane protein</topology>
    </subcellularLocation>
</comment>
<dbReference type="RefSeq" id="WP_407349689.1">
    <property type="nucleotide sequence ID" value="NZ_CP136864.1"/>
</dbReference>
<feature type="transmembrane region" description="Helical" evidence="5">
    <location>
        <begin position="115"/>
        <end position="135"/>
    </location>
</feature>
<dbReference type="Proteomes" id="UP001626537">
    <property type="component" value="Chromosome"/>
</dbReference>
<evidence type="ECO:0000259" key="6">
    <source>
        <dbReference type="Pfam" id="PF04932"/>
    </source>
</evidence>
<keyword evidence="8" id="KW-1185">Reference proteome</keyword>
<sequence length="466" mass="51567">MILFNESVNPRTGALNDYPDTLVIGVALNHCVNHRSNMVQILSILALIGSAFMLVTSPWLAGLAYATVSIVQPQYIWFWAFENLPVFKIAAGLSIIGFTLKAVRGEIRGRMYREPIVIGMMALWIIFQLSDLFSPFDAYTTGAQTSVILNTLDIIVLMFLIVLGLLDNGKALFYLAVVFLSAALYYTWWANEAYLASDWTRFTQGRLNGPRQSPYRDGNVFSILFVVGMPFLIFGALHFKKPWVRLLLLAAIPLVWHAVVLCASRGALVAMAASTGAAALMIRSKSVNILMVASLALFLVYQGGMLTQRTSATVLATDSESEAPVNPRILSWVVGWDMVREYPLLGVGPQRFKVASAALYPGKSPHVAHNTFLNFSANTGAIAGFIYLMFFYQSFRIYLKSKALIGGRRGMANYINSSAACALVGFFVGALFLDLILFEPFYFLLLMILTNYHVLLSQPDYAKADF</sequence>
<feature type="transmembrane region" description="Helical" evidence="5">
    <location>
        <begin position="246"/>
        <end position="268"/>
    </location>
</feature>
<evidence type="ECO:0000256" key="4">
    <source>
        <dbReference type="ARBA" id="ARBA00023136"/>
    </source>
</evidence>
<keyword evidence="2 5" id="KW-0812">Transmembrane</keyword>
<feature type="transmembrane region" description="Helical" evidence="5">
    <location>
        <begin position="220"/>
        <end position="239"/>
    </location>
</feature>
<reference evidence="7 8" key="1">
    <citation type="submission" date="2023-10" db="EMBL/GenBank/DDBJ databases">
        <title>Two novel species belonging to the OM43/NOR5 clade.</title>
        <authorList>
            <person name="Park M."/>
        </authorList>
    </citation>
    <scope>NUCLEOTIDE SEQUENCE [LARGE SCALE GENOMIC DNA]</scope>
    <source>
        <strain evidence="7 8">IMCC43200</strain>
    </source>
</reference>
<dbReference type="PANTHER" id="PTHR37422">
    <property type="entry name" value="TEICHURONIC ACID BIOSYNTHESIS PROTEIN TUAE"/>
    <property type="match status" value="1"/>
</dbReference>